<name>A0A4U0NZ27_9ACTN</name>
<dbReference type="OrthoDB" id="4280962at2"/>
<dbReference type="PANTHER" id="PTHR24637:SF388">
    <property type="entry name" value="NEMATODE CUTICLE COLLAGEN N-TERMINAL DOMAIN-CONTAINING PROTEIN"/>
    <property type="match status" value="1"/>
</dbReference>
<evidence type="ECO:0000256" key="1">
    <source>
        <dbReference type="SAM" id="MobiDB-lite"/>
    </source>
</evidence>
<dbReference type="Proteomes" id="UP000308697">
    <property type="component" value="Unassembled WGS sequence"/>
</dbReference>
<dbReference type="AlphaFoldDB" id="A0A4U0NZ27"/>
<sequence>MTRTERALAHRWRSLALVCTLVALAGAVIVIWARITTEADRADQLAAEADRRGSAVTTLAADVRTLRAQVKAAGRTPAAPDPSQAIDGLRDRARVPVPIPGPRGEQGPPGKNGTNGVGQPGKNGTNGKNGQNGADGQPGADSTVPGPAGPAGPAGPQGRDGVDGQDGTDGRDGKDGQTCPDGYSLQPPANDPDALVCRRDGAPSPDPSPTTSAPPAILAPERRRP</sequence>
<dbReference type="RefSeq" id="WP_136739403.1">
    <property type="nucleotide sequence ID" value="NZ_SUMB01000003.1"/>
</dbReference>
<proteinExistence type="predicted"/>
<dbReference type="PANTHER" id="PTHR24637">
    <property type="entry name" value="COLLAGEN"/>
    <property type="match status" value="1"/>
</dbReference>
<feature type="compositionally biased region" description="Low complexity" evidence="1">
    <location>
        <begin position="122"/>
        <end position="132"/>
    </location>
</feature>
<keyword evidence="3" id="KW-0176">Collagen</keyword>
<gene>
    <name evidence="3" type="ORF">FCH28_09810</name>
</gene>
<keyword evidence="2" id="KW-1133">Transmembrane helix</keyword>
<dbReference type="EMBL" id="SUMB01000003">
    <property type="protein sequence ID" value="TJZ55624.1"/>
    <property type="molecule type" value="Genomic_DNA"/>
</dbReference>
<keyword evidence="2" id="KW-0812">Transmembrane</keyword>
<organism evidence="3 4">
    <name type="scientific">Streptomyces piniterrae</name>
    <dbReference type="NCBI Taxonomy" id="2571125"/>
    <lineage>
        <taxon>Bacteria</taxon>
        <taxon>Bacillati</taxon>
        <taxon>Actinomycetota</taxon>
        <taxon>Actinomycetes</taxon>
        <taxon>Kitasatosporales</taxon>
        <taxon>Streptomycetaceae</taxon>
        <taxon>Streptomyces</taxon>
    </lineage>
</organism>
<reference evidence="3 4" key="1">
    <citation type="submission" date="2019-04" db="EMBL/GenBank/DDBJ databases">
        <title>Streptomyces piniterrae sp. nov., a heliquinomycin-producing actinomycete isolated from rhizosphere soil of Pinus yunnanensis.</title>
        <authorList>
            <person name="Zhuang X."/>
            <person name="Zhao J."/>
        </authorList>
    </citation>
    <scope>NUCLEOTIDE SEQUENCE [LARGE SCALE GENOMIC DNA]</scope>
    <source>
        <strain evidence="4">jys28</strain>
    </source>
</reference>
<evidence type="ECO:0000313" key="3">
    <source>
        <dbReference type="EMBL" id="TJZ55624.1"/>
    </source>
</evidence>
<dbReference type="InterPro" id="IPR008160">
    <property type="entry name" value="Collagen"/>
</dbReference>
<protein>
    <submittedName>
        <fullName evidence="3">Collagen-like protein</fullName>
    </submittedName>
</protein>
<accession>A0A4U0NZ27</accession>
<feature type="transmembrane region" description="Helical" evidence="2">
    <location>
        <begin position="12"/>
        <end position="33"/>
    </location>
</feature>
<keyword evidence="2" id="KW-0472">Membrane</keyword>
<evidence type="ECO:0000256" key="2">
    <source>
        <dbReference type="SAM" id="Phobius"/>
    </source>
</evidence>
<feature type="region of interest" description="Disordered" evidence="1">
    <location>
        <begin position="71"/>
        <end position="225"/>
    </location>
</feature>
<keyword evidence="4" id="KW-1185">Reference proteome</keyword>
<evidence type="ECO:0000313" key="4">
    <source>
        <dbReference type="Proteomes" id="UP000308697"/>
    </source>
</evidence>
<comment type="caution">
    <text evidence="3">The sequence shown here is derived from an EMBL/GenBank/DDBJ whole genome shotgun (WGS) entry which is preliminary data.</text>
</comment>
<dbReference type="Pfam" id="PF01391">
    <property type="entry name" value="Collagen"/>
    <property type="match status" value="1"/>
</dbReference>